<protein>
    <submittedName>
        <fullName evidence="2">Uncharacterized protein</fullName>
    </submittedName>
</protein>
<dbReference type="AlphaFoldDB" id="A0A6M3X4Y2"/>
<dbReference type="EMBL" id="MT143922">
    <property type="protein sequence ID" value="QJH92804.1"/>
    <property type="molecule type" value="Genomic_DNA"/>
</dbReference>
<reference evidence="2" key="1">
    <citation type="submission" date="2020-03" db="EMBL/GenBank/DDBJ databases">
        <title>The deep terrestrial virosphere.</title>
        <authorList>
            <person name="Holmfeldt K."/>
            <person name="Nilsson E."/>
            <person name="Simone D."/>
            <person name="Lopez-Fernandez M."/>
            <person name="Wu X."/>
            <person name="de Brujin I."/>
            <person name="Lundin D."/>
            <person name="Andersson A."/>
            <person name="Bertilsson S."/>
            <person name="Dopson M."/>
        </authorList>
    </citation>
    <scope>NUCLEOTIDE SEQUENCE</scope>
    <source>
        <strain evidence="2">MM171A02344</strain>
    </source>
</reference>
<sequence length="143" mass="15702">MATAVKEKTEKKKDWLTPVAVVGGAGLLGVGLFLFLRKKGVAAGSQIKAHFVFDYTGAGGDYLLQVSLGHVRTFIFDHIEGATWTMDISLPGPGAYEYDFLFTLPEFIKAGTYDAEALIRTEEMDWLEYYIKAVSKSAVIVAE</sequence>
<name>A0A6M3X4Y2_9ZZZZ</name>
<organism evidence="2">
    <name type="scientific">viral metagenome</name>
    <dbReference type="NCBI Taxonomy" id="1070528"/>
    <lineage>
        <taxon>unclassified sequences</taxon>
        <taxon>metagenomes</taxon>
        <taxon>organismal metagenomes</taxon>
    </lineage>
</organism>
<evidence type="ECO:0000256" key="1">
    <source>
        <dbReference type="SAM" id="Phobius"/>
    </source>
</evidence>
<feature type="transmembrane region" description="Helical" evidence="1">
    <location>
        <begin position="15"/>
        <end position="36"/>
    </location>
</feature>
<keyword evidence="1" id="KW-0812">Transmembrane</keyword>
<keyword evidence="1" id="KW-1133">Transmembrane helix</keyword>
<accession>A0A6M3X4Y2</accession>
<evidence type="ECO:0000313" key="2">
    <source>
        <dbReference type="EMBL" id="QJH92804.1"/>
    </source>
</evidence>
<proteinExistence type="predicted"/>
<keyword evidence="1" id="KW-0472">Membrane</keyword>
<gene>
    <name evidence="2" type="ORF">MM171A02344_0005</name>
</gene>